<gene>
    <name evidence="1" type="ORF">C8P65_11310</name>
</gene>
<dbReference type="EMBL" id="QBKG01000013">
    <property type="protein sequence ID" value="PTX03683.1"/>
    <property type="molecule type" value="Genomic_DNA"/>
</dbReference>
<accession>A0A2T5XSR0</accession>
<comment type="caution">
    <text evidence="1">The sequence shown here is derived from an EMBL/GenBank/DDBJ whole genome shotgun (WGS) entry which is preliminary data.</text>
</comment>
<protein>
    <submittedName>
        <fullName evidence="1">Uncharacterized protein</fullName>
    </submittedName>
</protein>
<evidence type="ECO:0000313" key="1">
    <source>
        <dbReference type="EMBL" id="PTX03683.1"/>
    </source>
</evidence>
<proteinExistence type="predicted"/>
<organism evidence="1 2">
    <name type="scientific">Capnocytophaga leadbetteri</name>
    <dbReference type="NCBI Taxonomy" id="327575"/>
    <lineage>
        <taxon>Bacteria</taxon>
        <taxon>Pseudomonadati</taxon>
        <taxon>Bacteroidota</taxon>
        <taxon>Flavobacteriia</taxon>
        <taxon>Flavobacteriales</taxon>
        <taxon>Flavobacteriaceae</taxon>
        <taxon>Capnocytophaga</taxon>
    </lineage>
</organism>
<evidence type="ECO:0000313" key="2">
    <source>
        <dbReference type="Proteomes" id="UP000243985"/>
    </source>
</evidence>
<name>A0A2T5XSR0_9FLAO</name>
<dbReference type="Proteomes" id="UP000243985">
    <property type="component" value="Unassembled WGS sequence"/>
</dbReference>
<reference evidence="1 2" key="1">
    <citation type="submission" date="2018-04" db="EMBL/GenBank/DDBJ databases">
        <title>Genomic Encyclopedia of Archaeal and Bacterial Type Strains, Phase II (KMG-II): from individual species to whole genera.</title>
        <authorList>
            <person name="Goeker M."/>
        </authorList>
    </citation>
    <scope>NUCLEOTIDE SEQUENCE [LARGE SCALE GENOMIC DNA]</scope>
    <source>
        <strain evidence="1 2">DSM 22902</strain>
    </source>
</reference>
<dbReference type="AlphaFoldDB" id="A0A2T5XSR0"/>
<sequence>MTEAVAKHIKKLRQLEKKGDLPICQFVDLAICR</sequence>